<gene>
    <name evidence="9" type="ORF">DI586_08130</name>
</gene>
<dbReference type="InterPro" id="IPR036388">
    <property type="entry name" value="WH-like_DNA-bd_sf"/>
</dbReference>
<dbReference type="Pfam" id="PF01475">
    <property type="entry name" value="FUR"/>
    <property type="match status" value="1"/>
</dbReference>
<comment type="cofactor">
    <cofactor evidence="8">
        <name>Mn(2+)</name>
        <dbReference type="ChEBI" id="CHEBI:29035"/>
    </cofactor>
    <cofactor evidence="8">
        <name>Fe(2+)</name>
        <dbReference type="ChEBI" id="CHEBI:29033"/>
    </cofactor>
    <text evidence="8">Binds 1 Mn(2+) or Fe(2+) ion per subunit.</text>
</comment>
<evidence type="ECO:0000256" key="1">
    <source>
        <dbReference type="ARBA" id="ARBA00007957"/>
    </source>
</evidence>
<keyword evidence="8" id="KW-0408">Iron</keyword>
<dbReference type="GO" id="GO:0003700">
    <property type="term" value="F:DNA-binding transcription factor activity"/>
    <property type="evidence" value="ECO:0007669"/>
    <property type="project" value="InterPro"/>
</dbReference>
<keyword evidence="5" id="KW-0238">DNA-binding</keyword>
<keyword evidence="2" id="KW-0678">Repressor</keyword>
<keyword evidence="7" id="KW-0479">Metal-binding</keyword>
<name>A0A2W5FIB9_9BACT</name>
<keyword evidence="4" id="KW-0805">Transcription regulation</keyword>
<evidence type="ECO:0000313" key="9">
    <source>
        <dbReference type="EMBL" id="PZP55018.1"/>
    </source>
</evidence>
<dbReference type="GO" id="GO:0008270">
    <property type="term" value="F:zinc ion binding"/>
    <property type="evidence" value="ECO:0007669"/>
    <property type="project" value="TreeGrafter"/>
</dbReference>
<dbReference type="SUPFAM" id="SSF46785">
    <property type="entry name" value="Winged helix' DNA-binding domain"/>
    <property type="match status" value="1"/>
</dbReference>
<keyword evidence="3 7" id="KW-0862">Zinc</keyword>
<dbReference type="PANTHER" id="PTHR33202:SF6">
    <property type="entry name" value="ZINC UPTAKE REGULATION PROTEIN"/>
    <property type="match status" value="1"/>
</dbReference>
<feature type="binding site" evidence="7">
    <location>
        <position position="83"/>
    </location>
    <ligand>
        <name>Zn(2+)</name>
        <dbReference type="ChEBI" id="CHEBI:29105"/>
    </ligand>
</feature>
<evidence type="ECO:0000256" key="3">
    <source>
        <dbReference type="ARBA" id="ARBA00022833"/>
    </source>
</evidence>
<feature type="non-terminal residue" evidence="9">
    <location>
        <position position="1"/>
    </location>
</feature>
<evidence type="ECO:0000256" key="4">
    <source>
        <dbReference type="ARBA" id="ARBA00023015"/>
    </source>
</evidence>
<dbReference type="InterPro" id="IPR043135">
    <property type="entry name" value="Fur_C"/>
</dbReference>
<feature type="binding site" evidence="7">
    <location>
        <position position="43"/>
    </location>
    <ligand>
        <name>Zn(2+)</name>
        <dbReference type="ChEBI" id="CHEBI:29105"/>
    </ligand>
</feature>
<dbReference type="Proteomes" id="UP000249739">
    <property type="component" value="Unassembled WGS sequence"/>
</dbReference>
<accession>A0A2W5FIB9</accession>
<evidence type="ECO:0000256" key="6">
    <source>
        <dbReference type="ARBA" id="ARBA00023163"/>
    </source>
</evidence>
<evidence type="ECO:0000256" key="7">
    <source>
        <dbReference type="PIRSR" id="PIRSR602481-1"/>
    </source>
</evidence>
<feature type="binding site" evidence="7">
    <location>
        <position position="40"/>
    </location>
    <ligand>
        <name>Zn(2+)</name>
        <dbReference type="ChEBI" id="CHEBI:29105"/>
    </ligand>
</feature>
<dbReference type="InterPro" id="IPR002481">
    <property type="entry name" value="FUR"/>
</dbReference>
<feature type="binding site" evidence="7">
    <location>
        <position position="80"/>
    </location>
    <ligand>
        <name>Zn(2+)</name>
        <dbReference type="ChEBI" id="CHEBI:29105"/>
    </ligand>
</feature>
<dbReference type="GO" id="GO:0005829">
    <property type="term" value="C:cytosol"/>
    <property type="evidence" value="ECO:0007669"/>
    <property type="project" value="TreeGrafter"/>
</dbReference>
<dbReference type="InterPro" id="IPR036390">
    <property type="entry name" value="WH_DNA-bd_sf"/>
</dbReference>
<dbReference type="Gene3D" id="3.30.1490.190">
    <property type="match status" value="1"/>
</dbReference>
<dbReference type="GO" id="GO:0045892">
    <property type="term" value="P:negative regulation of DNA-templated transcription"/>
    <property type="evidence" value="ECO:0007669"/>
    <property type="project" value="TreeGrafter"/>
</dbReference>
<organism evidence="9 10">
    <name type="scientific">Micavibrio aeruginosavorus</name>
    <dbReference type="NCBI Taxonomy" id="349221"/>
    <lineage>
        <taxon>Bacteria</taxon>
        <taxon>Pseudomonadati</taxon>
        <taxon>Bdellovibrionota</taxon>
        <taxon>Bdellovibrionia</taxon>
        <taxon>Bdellovibrionales</taxon>
        <taxon>Pseudobdellovibrionaceae</taxon>
        <taxon>Micavibrio</taxon>
    </lineage>
</organism>
<keyword evidence="6" id="KW-0804">Transcription</keyword>
<dbReference type="PANTHER" id="PTHR33202">
    <property type="entry name" value="ZINC UPTAKE REGULATION PROTEIN"/>
    <property type="match status" value="1"/>
</dbReference>
<feature type="binding site" evidence="8">
    <location>
        <position position="31"/>
    </location>
    <ligand>
        <name>Fe cation</name>
        <dbReference type="ChEBI" id="CHEBI:24875"/>
    </ligand>
</feature>
<dbReference type="GO" id="GO:1900376">
    <property type="term" value="P:regulation of secondary metabolite biosynthetic process"/>
    <property type="evidence" value="ECO:0007669"/>
    <property type="project" value="TreeGrafter"/>
</dbReference>
<dbReference type="AlphaFoldDB" id="A0A2W5FIB9"/>
<evidence type="ECO:0000256" key="8">
    <source>
        <dbReference type="PIRSR" id="PIRSR602481-2"/>
    </source>
</evidence>
<comment type="caution">
    <text evidence="9">The sequence shown here is derived from an EMBL/GenBank/DDBJ whole genome shotgun (WGS) entry which is preliminary data.</text>
</comment>
<dbReference type="EMBL" id="QFOT01000094">
    <property type="protein sequence ID" value="PZP55018.1"/>
    <property type="molecule type" value="Genomic_DNA"/>
</dbReference>
<proteinExistence type="inferred from homology"/>
<dbReference type="GO" id="GO:0000976">
    <property type="term" value="F:transcription cis-regulatory region binding"/>
    <property type="evidence" value="ECO:0007669"/>
    <property type="project" value="TreeGrafter"/>
</dbReference>
<sequence length="85" mass="9592">AYRAIDFLIEQGLVHKIESMNAFVSCHAGHHHVGSQFMVCDGCGLVEEVHLCDLPQPLQKKIDQTGFQLSRWNAELHGTCRECQE</sequence>
<evidence type="ECO:0000313" key="10">
    <source>
        <dbReference type="Proteomes" id="UP000249739"/>
    </source>
</evidence>
<comment type="similarity">
    <text evidence="1">Belongs to the Fur family.</text>
</comment>
<evidence type="ECO:0000256" key="5">
    <source>
        <dbReference type="ARBA" id="ARBA00023125"/>
    </source>
</evidence>
<dbReference type="Gene3D" id="1.10.10.10">
    <property type="entry name" value="Winged helix-like DNA-binding domain superfamily/Winged helix DNA-binding domain"/>
    <property type="match status" value="1"/>
</dbReference>
<reference evidence="9 10" key="1">
    <citation type="submission" date="2017-08" db="EMBL/GenBank/DDBJ databases">
        <title>Infants hospitalized years apart are colonized by the same room-sourced microbial strains.</title>
        <authorList>
            <person name="Brooks B."/>
            <person name="Olm M.R."/>
            <person name="Firek B.A."/>
            <person name="Baker R."/>
            <person name="Thomas B.C."/>
            <person name="Morowitz M.J."/>
            <person name="Banfield J.F."/>
        </authorList>
    </citation>
    <scope>NUCLEOTIDE SEQUENCE [LARGE SCALE GENOMIC DNA]</scope>
    <source>
        <strain evidence="9">S2_006_000_R2_64</strain>
    </source>
</reference>
<comment type="cofactor">
    <cofactor evidence="7">
        <name>Zn(2+)</name>
        <dbReference type="ChEBI" id="CHEBI:29105"/>
    </cofactor>
    <text evidence="7">Binds 1 zinc ion per subunit.</text>
</comment>
<protein>
    <submittedName>
        <fullName evidence="9">Transcriptional repressor</fullName>
    </submittedName>
</protein>
<evidence type="ECO:0000256" key="2">
    <source>
        <dbReference type="ARBA" id="ARBA00022491"/>
    </source>
</evidence>